<feature type="domain" description="AAA-ATPase-like" evidence="1">
    <location>
        <begin position="3"/>
        <end position="213"/>
    </location>
</feature>
<name>A0A146KDI9_9EUKA</name>
<dbReference type="Pfam" id="PF09820">
    <property type="entry name" value="AAA-ATPase_like"/>
    <property type="match status" value="1"/>
</dbReference>
<feature type="non-terminal residue" evidence="2">
    <location>
        <position position="540"/>
    </location>
</feature>
<reference evidence="2" key="1">
    <citation type="submission" date="2015-07" db="EMBL/GenBank/DDBJ databases">
        <title>Adaptation to a free-living lifestyle via gene acquisitions in the diplomonad Trepomonas sp. PC1.</title>
        <authorList>
            <person name="Xu F."/>
            <person name="Jerlstrom-Hultqvist J."/>
            <person name="Kolisko M."/>
            <person name="Simpson A.G.B."/>
            <person name="Roger A.J."/>
            <person name="Svard S.G."/>
            <person name="Andersson J.O."/>
        </authorList>
    </citation>
    <scope>NUCLEOTIDE SEQUENCE</scope>
    <source>
        <strain evidence="2">PC1</strain>
    </source>
</reference>
<proteinExistence type="predicted"/>
<evidence type="ECO:0000259" key="1">
    <source>
        <dbReference type="Pfam" id="PF09820"/>
    </source>
</evidence>
<gene>
    <name evidence="2" type="ORF">TPC1_12280</name>
</gene>
<dbReference type="InterPro" id="IPR018631">
    <property type="entry name" value="AAA-ATPase-like_dom"/>
</dbReference>
<dbReference type="EMBL" id="GDID01001706">
    <property type="protein sequence ID" value="JAP94900.1"/>
    <property type="molecule type" value="Transcribed_RNA"/>
</dbReference>
<accession>A0A146KDI9</accession>
<sequence length="540" mass="63206">NSSILITRPRRFGKSLNMSMLQCFFDIDETDTEILFNGLQIQTLNYSNQQGKNIYMRKYFGQFPVIYLCLKDTALETFEACYYSLQSLIQSEFQRHQYLKNKLDPPQKSKFERLLSEPANNMKPLQQTKINDDYKSSILFLAECLYTYHNKRVVVLIDEYDAPMIAGYNNKYYEKIKEFMNHFYSNVFKQHTVKQYVQYGIMTGIVSLPKNDLLSGLNNVELFSVQSDKFADKFGFVQNEVNSLIHKFGLDNFKTDIKLEYDGYHFGKFQIYNPFSVVRFLSRQQIVNYWIQSSQNMLLGNLLLKFEYESIKETLLHLFQGDQITFVIQNDISLPNLTSKQNLLWSYLLQTGYLTSSGTSIGNNVDQIQFNAILPNNEVKQSMKKEIEFWVQSKQKVQSRQFLLDLVSGNINEFALEFQKMFSYVINFYDIGSEKEYHNFLLGMFSVGLPDGFQVKSNAESGNGRYDIQIKPSNVEKDLAFVIEVKITCDPKKFEKVANDALYQIQDKKYQTNMIFEKCKNIINIAMVFFRKQVFIKSNK</sequence>
<evidence type="ECO:0000313" key="2">
    <source>
        <dbReference type="EMBL" id="JAP94900.1"/>
    </source>
</evidence>
<organism evidence="2">
    <name type="scientific">Trepomonas sp. PC1</name>
    <dbReference type="NCBI Taxonomy" id="1076344"/>
    <lineage>
        <taxon>Eukaryota</taxon>
        <taxon>Metamonada</taxon>
        <taxon>Diplomonadida</taxon>
        <taxon>Hexamitidae</taxon>
        <taxon>Hexamitinae</taxon>
        <taxon>Trepomonas</taxon>
    </lineage>
</organism>
<feature type="non-terminal residue" evidence="2">
    <location>
        <position position="1"/>
    </location>
</feature>
<protein>
    <recommendedName>
        <fullName evidence="1">AAA-ATPase-like domain-containing protein</fullName>
    </recommendedName>
</protein>
<dbReference type="PANTHER" id="PTHR34825:SF1">
    <property type="entry name" value="AAA-ATPASE-LIKE DOMAIN-CONTAINING PROTEIN"/>
    <property type="match status" value="1"/>
</dbReference>
<dbReference type="AlphaFoldDB" id="A0A146KDI9"/>
<dbReference type="PANTHER" id="PTHR34825">
    <property type="entry name" value="CONSERVED PROTEIN, WITH A WEAK D-GALACTARATE DEHYDRATASE/ALTRONATE HYDROLASE DOMAIN"/>
    <property type="match status" value="1"/>
</dbReference>
<dbReference type="InterPro" id="IPR012547">
    <property type="entry name" value="PDDEXK_9"/>
</dbReference>
<dbReference type="Pfam" id="PF08011">
    <property type="entry name" value="PDDEXK_9"/>
    <property type="match status" value="1"/>
</dbReference>